<keyword evidence="1" id="KW-0472">Membrane</keyword>
<dbReference type="SMART" id="SM00672">
    <property type="entry name" value="CAP10"/>
    <property type="match status" value="1"/>
</dbReference>
<feature type="transmembrane region" description="Helical" evidence="1">
    <location>
        <begin position="12"/>
        <end position="32"/>
    </location>
</feature>
<dbReference type="PANTHER" id="PTHR12203:SF63">
    <property type="entry name" value="GLYCOSYL TRANSFERASE CAP10 DOMAIN-CONTAINING PROTEIN"/>
    <property type="match status" value="1"/>
</dbReference>
<dbReference type="AlphaFoldDB" id="A0A0F2M3I3"/>
<dbReference type="PANTHER" id="PTHR12203">
    <property type="entry name" value="KDEL LYS-ASP-GLU-LEU CONTAINING - RELATED"/>
    <property type="match status" value="1"/>
</dbReference>
<dbReference type="EMBL" id="AXCR01000009">
    <property type="protein sequence ID" value="KJR83679.1"/>
    <property type="molecule type" value="Genomic_DNA"/>
</dbReference>
<proteinExistence type="predicted"/>
<evidence type="ECO:0000256" key="1">
    <source>
        <dbReference type="SAM" id="Phobius"/>
    </source>
</evidence>
<dbReference type="Proteomes" id="UP000033710">
    <property type="component" value="Unassembled WGS sequence"/>
</dbReference>
<sequence length="469" mass="51908">MHLLSTLRQRQCQQLMIIAAAGVLLLLFYHLYGKVTIDDARLHAATVQGGVPNRPLFDDLHLDEKQCRTTFPGLTKDIDDMVALGPFRIAPKPADADSGPLQVRLQNGRMYIVHHEGKGTLDRGFLDARMAALHQFHRAILTAPKTDPPLPDAVFAINVLDGPTNDTLSYSRPAYAASTPGNPLVTRAFLMPHFSFWGWPALSFVGSFAQATAAVESLERELPFHRKDPRPVWRGTKRYNSAQHPQMRTNLLKVAGKASWADVEELAWADKGGGDKGNSKTSSPVSTNALRIEDFCRYKYTLHTEGITYSGRLQFLQLCESVLLTPPMAWLQHTTHLVRPLFSSDLLYDKTGAPSWVASDGVQSAWPVHYSAAEANAVFVAPDWSDLEATVAWLERHPDVAQGIAQRQRALFVGGGYFSPAAEACYWRALIRGWSRVAKSDGPAWLGEPRGLPWEQFAMGYESGFSSVS</sequence>
<accession>A0A0F2M3I3</accession>
<evidence type="ECO:0000259" key="2">
    <source>
        <dbReference type="SMART" id="SM00672"/>
    </source>
</evidence>
<dbReference type="VEuPathDB" id="FungiDB:SPSK_00132"/>
<organism evidence="3 4">
    <name type="scientific">Sporothrix schenckii 1099-18</name>
    <dbReference type="NCBI Taxonomy" id="1397361"/>
    <lineage>
        <taxon>Eukaryota</taxon>
        <taxon>Fungi</taxon>
        <taxon>Dikarya</taxon>
        <taxon>Ascomycota</taxon>
        <taxon>Pezizomycotina</taxon>
        <taxon>Sordariomycetes</taxon>
        <taxon>Sordariomycetidae</taxon>
        <taxon>Ophiostomatales</taxon>
        <taxon>Ophiostomataceae</taxon>
        <taxon>Sporothrix</taxon>
    </lineage>
</organism>
<dbReference type="Pfam" id="PF05686">
    <property type="entry name" value="Glyco_transf_90"/>
    <property type="match status" value="1"/>
</dbReference>
<keyword evidence="1" id="KW-0812">Transmembrane</keyword>
<protein>
    <recommendedName>
        <fullName evidence="2">Glycosyl transferase CAP10 domain-containing protein</fullName>
    </recommendedName>
</protein>
<keyword evidence="1" id="KW-1133">Transmembrane helix</keyword>
<dbReference type="KEGG" id="ssck:SPSK_00132"/>
<evidence type="ECO:0000313" key="3">
    <source>
        <dbReference type="EMBL" id="KJR83679.1"/>
    </source>
</evidence>
<gene>
    <name evidence="3" type="ORF">SPSK_00132</name>
</gene>
<reference evidence="3 4" key="2">
    <citation type="journal article" date="2015" name="Eukaryot. Cell">
        <title>Asexual propagation of a virulent clone complex in a human and feline outbreak of sporotrichosis.</title>
        <authorList>
            <person name="Teixeira Mde M."/>
            <person name="Rodrigues A.M."/>
            <person name="Tsui C.K."/>
            <person name="de Almeida L.G."/>
            <person name="Van Diepeningen A.D."/>
            <person name="van den Ende B.G."/>
            <person name="Fernandes G.F."/>
            <person name="Kano R."/>
            <person name="Hamelin R.C."/>
            <person name="Lopes-Bezerra L.M."/>
            <person name="Vasconcelos A.T."/>
            <person name="de Hoog S."/>
            <person name="de Camargo Z.P."/>
            <person name="Felipe M.S."/>
        </authorList>
    </citation>
    <scope>NUCLEOTIDE SEQUENCE [LARGE SCALE GENOMIC DNA]</scope>
    <source>
        <strain evidence="3 4">1099-18</strain>
    </source>
</reference>
<dbReference type="InterPro" id="IPR051091">
    <property type="entry name" value="O-Glucosyltr/Glycosyltrsf_90"/>
</dbReference>
<evidence type="ECO:0000313" key="4">
    <source>
        <dbReference type="Proteomes" id="UP000033710"/>
    </source>
</evidence>
<feature type="domain" description="Glycosyl transferase CAP10" evidence="2">
    <location>
        <begin position="149"/>
        <end position="441"/>
    </location>
</feature>
<dbReference type="InterPro" id="IPR006598">
    <property type="entry name" value="CAP10"/>
</dbReference>
<comment type="caution">
    <text evidence="3">The sequence shown here is derived from an EMBL/GenBank/DDBJ whole genome shotgun (WGS) entry which is preliminary data.</text>
</comment>
<name>A0A0F2M3I3_SPOSC</name>
<dbReference type="RefSeq" id="XP_016586355.1">
    <property type="nucleotide sequence ID" value="XM_016727112.1"/>
</dbReference>
<dbReference type="GeneID" id="27662389"/>
<reference evidence="3 4" key="1">
    <citation type="journal article" date="2014" name="BMC Genomics">
        <title>Comparative genomics of the major fungal agents of human and animal Sporotrichosis: Sporothrix schenckii and Sporothrix brasiliensis.</title>
        <authorList>
            <person name="Teixeira M.M."/>
            <person name="de Almeida L.G."/>
            <person name="Kubitschek-Barreira P."/>
            <person name="Alves F.L."/>
            <person name="Kioshima E.S."/>
            <person name="Abadio A.K."/>
            <person name="Fernandes L."/>
            <person name="Derengowski L.S."/>
            <person name="Ferreira K.S."/>
            <person name="Souza R.C."/>
            <person name="Ruiz J.C."/>
            <person name="de Andrade N.C."/>
            <person name="Paes H.C."/>
            <person name="Nicola A.M."/>
            <person name="Albuquerque P."/>
            <person name="Gerber A.L."/>
            <person name="Martins V.P."/>
            <person name="Peconick L.D."/>
            <person name="Neto A.V."/>
            <person name="Chaucanez C.B."/>
            <person name="Silva P.A."/>
            <person name="Cunha O.L."/>
            <person name="de Oliveira F.F."/>
            <person name="dos Santos T.C."/>
            <person name="Barros A.L."/>
            <person name="Soares M.A."/>
            <person name="de Oliveira L.M."/>
            <person name="Marini M.M."/>
            <person name="Villalobos-Duno H."/>
            <person name="Cunha M.M."/>
            <person name="de Hoog S."/>
            <person name="da Silveira J.F."/>
            <person name="Henrissat B."/>
            <person name="Nino-Vega G.A."/>
            <person name="Cisalpino P.S."/>
            <person name="Mora-Montes H.M."/>
            <person name="Almeida S.R."/>
            <person name="Stajich J.E."/>
            <person name="Lopes-Bezerra L.M."/>
            <person name="Vasconcelos A.T."/>
            <person name="Felipe M.S."/>
        </authorList>
    </citation>
    <scope>NUCLEOTIDE SEQUENCE [LARGE SCALE GENOMIC DNA]</scope>
    <source>
        <strain evidence="3 4">1099-18</strain>
    </source>
</reference>
<dbReference type="OrthoDB" id="202415at2759"/>